<dbReference type="GO" id="GO:0071949">
    <property type="term" value="F:FAD binding"/>
    <property type="evidence" value="ECO:0007669"/>
    <property type="project" value="InterPro"/>
</dbReference>
<dbReference type="InterPro" id="IPR036188">
    <property type="entry name" value="FAD/NAD-bd_sf"/>
</dbReference>
<evidence type="ECO:0000256" key="1">
    <source>
        <dbReference type="ARBA" id="ARBA00001974"/>
    </source>
</evidence>
<dbReference type="KEGG" id="bic:LMTR13_30540"/>
<keyword evidence="5" id="KW-0503">Monooxygenase</keyword>
<dbReference type="Gene3D" id="3.40.30.120">
    <property type="match status" value="1"/>
</dbReference>
<accession>A0A1B1UMC9</accession>
<sequence length="567" mass="61644">MHDRPNAASDKAVSNMVKTSVLVVGGGPVGLTLAMDLATRGIATTVVETRAAREPPSVKCNHISSRSMEIFRRLGLAQKLRDAGLPADYPNDCSYRTTATGIELSRILIPCRRDRYTATGGPDTGWPTAEPPHRINQIYMEPVLFAHAAAIDGLQILNRTAFEAFSEVEEGIVATVRNLDTGAAFQIHADFIVGCDGARSLVRKAIDANLQGTPIIQRVQSTYICAPALLGLMDRPAWMTLSLNPRRCGTVVAIDGREKWLIHNHLNREDETFESVDRDASIRAILGVGPDFEYEILSKEDWFGRRLVADRFRKGRAFICGDAAHLWMPYAGYGMNAGIADATNLAWLLAAYLQGWANIAILDAYEAERLPITEQVSRFAMEMAGKVLSQRRTVPDAIEQPGPEGDAVRKQVGQAAYDLNVQQYCCAGLNFGYFYDRSPIIAYDGAEHPGFTMANFTPSSTPGCRLPFAKLPDGRPVYDALGPGYTLLRYDPDVAVASLADAMRTKGVPFAVVDVPGDQAQPPGGRKLILARTDQHVAWRGDAIPGDPAPLVSKLIGRAHQLASASA</sequence>
<dbReference type="STRING" id="1274631.LMTR13_30540"/>
<dbReference type="PRINTS" id="PR00420">
    <property type="entry name" value="RNGMNOXGNASE"/>
</dbReference>
<keyword evidence="2" id="KW-0285">Flavoprotein</keyword>
<organism evidence="5 6">
    <name type="scientific">Bradyrhizobium icense</name>
    <dbReference type="NCBI Taxonomy" id="1274631"/>
    <lineage>
        <taxon>Bacteria</taxon>
        <taxon>Pseudomonadati</taxon>
        <taxon>Pseudomonadota</taxon>
        <taxon>Alphaproteobacteria</taxon>
        <taxon>Hyphomicrobiales</taxon>
        <taxon>Nitrobacteraceae</taxon>
        <taxon>Bradyrhizobium</taxon>
    </lineage>
</organism>
<dbReference type="Gene3D" id="3.50.50.60">
    <property type="entry name" value="FAD/NAD(P)-binding domain"/>
    <property type="match status" value="1"/>
</dbReference>
<dbReference type="InterPro" id="IPR002938">
    <property type="entry name" value="FAD-bd"/>
</dbReference>
<evidence type="ECO:0000256" key="3">
    <source>
        <dbReference type="ARBA" id="ARBA00022827"/>
    </source>
</evidence>
<evidence type="ECO:0000313" key="6">
    <source>
        <dbReference type="Proteomes" id="UP000092839"/>
    </source>
</evidence>
<evidence type="ECO:0000256" key="2">
    <source>
        <dbReference type="ARBA" id="ARBA00022630"/>
    </source>
</evidence>
<protein>
    <submittedName>
        <fullName evidence="5">Monooxygenase</fullName>
    </submittedName>
</protein>
<dbReference type="Pfam" id="PF01494">
    <property type="entry name" value="FAD_binding_3"/>
    <property type="match status" value="1"/>
</dbReference>
<dbReference type="GO" id="GO:0016709">
    <property type="term" value="F:oxidoreductase activity, acting on paired donors, with incorporation or reduction of molecular oxygen, NAD(P)H as one donor, and incorporation of one atom of oxygen"/>
    <property type="evidence" value="ECO:0007669"/>
    <property type="project" value="UniProtKB-ARBA"/>
</dbReference>
<dbReference type="RefSeq" id="WP_065731004.1">
    <property type="nucleotide sequence ID" value="NZ_CP016428.1"/>
</dbReference>
<dbReference type="NCBIfam" id="NF004780">
    <property type="entry name" value="PRK06126.1"/>
    <property type="match status" value="1"/>
</dbReference>
<proteinExistence type="predicted"/>
<dbReference type="InterPro" id="IPR050641">
    <property type="entry name" value="RIFMO-like"/>
</dbReference>
<dbReference type="OrthoDB" id="9791689at2"/>
<keyword evidence="5" id="KW-0560">Oxidoreductase</keyword>
<keyword evidence="6" id="KW-1185">Reference proteome</keyword>
<reference evidence="5 6" key="1">
    <citation type="submission" date="2016-07" db="EMBL/GenBank/DDBJ databases">
        <title>Complete genome sequence of Bradyrhizobium icense LMTR 13T, a potential inoculant strain isolated from lima bean (Phaseolus lunatus) in Peru.</title>
        <authorList>
            <person name="Ormeno-Orrillo E."/>
            <person name="Duran D."/>
            <person name="Rogel M.A."/>
            <person name="Rey L."/>
            <person name="Imperial J."/>
            <person name="Ruiz-Argueso T."/>
            <person name="Martinez-Romero E."/>
        </authorList>
    </citation>
    <scope>NUCLEOTIDE SEQUENCE [LARGE SCALE GENOMIC DNA]</scope>
    <source>
        <strain evidence="5 6">LMTR 13</strain>
    </source>
</reference>
<name>A0A1B1UMC9_9BRAD</name>
<keyword evidence="3" id="KW-0274">FAD</keyword>
<gene>
    <name evidence="5" type="ORF">LMTR13_30540</name>
</gene>
<dbReference type="Proteomes" id="UP000092839">
    <property type="component" value="Chromosome"/>
</dbReference>
<feature type="domain" description="FAD-binding" evidence="4">
    <location>
        <begin position="18"/>
        <end position="380"/>
    </location>
</feature>
<dbReference type="PANTHER" id="PTHR43004:SF19">
    <property type="entry name" value="BINDING MONOOXYGENASE, PUTATIVE (JCVI)-RELATED"/>
    <property type="match status" value="1"/>
</dbReference>
<dbReference type="EMBL" id="CP016428">
    <property type="protein sequence ID" value="ANW03838.1"/>
    <property type="molecule type" value="Genomic_DNA"/>
</dbReference>
<dbReference type="AlphaFoldDB" id="A0A1B1UMC9"/>
<comment type="cofactor">
    <cofactor evidence="1">
        <name>FAD</name>
        <dbReference type="ChEBI" id="CHEBI:57692"/>
    </cofactor>
</comment>
<dbReference type="SUPFAM" id="SSF51905">
    <property type="entry name" value="FAD/NAD(P)-binding domain"/>
    <property type="match status" value="1"/>
</dbReference>
<evidence type="ECO:0000313" key="5">
    <source>
        <dbReference type="EMBL" id="ANW03838.1"/>
    </source>
</evidence>
<evidence type="ECO:0000259" key="4">
    <source>
        <dbReference type="Pfam" id="PF01494"/>
    </source>
</evidence>
<dbReference type="Gene3D" id="3.30.9.10">
    <property type="entry name" value="D-Amino Acid Oxidase, subunit A, domain 2"/>
    <property type="match status" value="1"/>
</dbReference>
<dbReference type="PANTHER" id="PTHR43004">
    <property type="entry name" value="TRK SYSTEM POTASSIUM UPTAKE PROTEIN"/>
    <property type="match status" value="1"/>
</dbReference>